<accession>A0A100JL92</accession>
<sequence length="243" mass="24438">MTADSWTKAVRRQLGPGRVLPLGGPRDGAWITERAAESVLRRAAAGLRGLSLGTLRISVADPDGQEAAVPPPPSALPSGPLRVTADFAALADLAAEPFPASAARLRGVLATAAAAGLGLLVAEVDLRLTRLLDDGDERTVPAAGRAAAPPDPPAPTGDDERARAAAAGLAVPGVSRLATVLGAAATTAPVLPRRHVLVDLGVTQERRTLDVAREVRAAVGAALPDHPSVAVLVTAVTGGAALV</sequence>
<evidence type="ECO:0000313" key="2">
    <source>
        <dbReference type="EMBL" id="GAQ61512.1"/>
    </source>
</evidence>
<dbReference type="AlphaFoldDB" id="A0A100JL92"/>
<gene>
    <name evidence="2" type="ORF">SsS58_01861</name>
</gene>
<dbReference type="Proteomes" id="UP000067448">
    <property type="component" value="Unassembled WGS sequence"/>
</dbReference>
<proteinExistence type="predicted"/>
<reference evidence="3" key="1">
    <citation type="submission" date="2015-11" db="EMBL/GenBank/DDBJ databases">
        <authorList>
            <consortium name="Cross-ministerial Strategic Innovation Promotion Program (SIP) consortium"/>
            <person name="Tomihama T."/>
            <person name="Ikenaga M."/>
            <person name="Sakai M."/>
            <person name="Okubo T."/>
            <person name="Ikeda S."/>
        </authorList>
    </citation>
    <scope>NUCLEOTIDE SEQUENCE [LARGE SCALE GENOMIC DNA]</scope>
    <source>
        <strain evidence="3">S58</strain>
    </source>
</reference>
<dbReference type="EMBL" id="BCMM01000006">
    <property type="protein sequence ID" value="GAQ61512.1"/>
    <property type="molecule type" value="Genomic_DNA"/>
</dbReference>
<evidence type="ECO:0008006" key="4">
    <source>
        <dbReference type="Google" id="ProtNLM"/>
    </source>
</evidence>
<organism evidence="2 3">
    <name type="scientific">Streptomyces scabiei</name>
    <dbReference type="NCBI Taxonomy" id="1930"/>
    <lineage>
        <taxon>Bacteria</taxon>
        <taxon>Bacillati</taxon>
        <taxon>Actinomycetota</taxon>
        <taxon>Actinomycetes</taxon>
        <taxon>Kitasatosporales</taxon>
        <taxon>Streptomycetaceae</taxon>
        <taxon>Streptomyces</taxon>
    </lineage>
</organism>
<protein>
    <recommendedName>
        <fullName evidence="4">Nucleopolyhedrovirus P10 family protein</fullName>
    </recommendedName>
</protein>
<evidence type="ECO:0000256" key="1">
    <source>
        <dbReference type="SAM" id="MobiDB-lite"/>
    </source>
</evidence>
<feature type="region of interest" description="Disordered" evidence="1">
    <location>
        <begin position="139"/>
        <end position="160"/>
    </location>
</feature>
<name>A0A100JL92_STRSC</name>
<comment type="caution">
    <text evidence="2">The sequence shown here is derived from an EMBL/GenBank/DDBJ whole genome shotgun (WGS) entry which is preliminary data.</text>
</comment>
<dbReference type="OrthoDB" id="4338350at2"/>
<evidence type="ECO:0000313" key="3">
    <source>
        <dbReference type="Proteomes" id="UP000067448"/>
    </source>
</evidence>
<reference evidence="2 3" key="2">
    <citation type="journal article" date="2016" name="Genome Announc.">
        <title>Draft Genome Sequences of Streptomyces scabiei S58, Streptomyces turgidiscabies T45, and Streptomyces acidiscabies a10, the Pathogens of Potato Common Scab, Isolated in Japan.</title>
        <authorList>
            <person name="Tomihama T."/>
            <person name="Nishi Y."/>
            <person name="Sakai M."/>
            <person name="Ikenaga M."/>
            <person name="Okubo T."/>
            <person name="Ikeda S."/>
        </authorList>
    </citation>
    <scope>NUCLEOTIDE SEQUENCE [LARGE SCALE GENOMIC DNA]</scope>
    <source>
        <strain evidence="2 3">S58</strain>
    </source>
</reference>
<reference evidence="3" key="3">
    <citation type="submission" date="2016-02" db="EMBL/GenBank/DDBJ databases">
        <title>Draft genome of pathogenic Streptomyces sp. in Japan.</title>
        <authorList>
            <person name="Tomihama T."/>
            <person name="Ikenaga M."/>
            <person name="Sakai M."/>
            <person name="Okubo T."/>
            <person name="Ikeda S."/>
        </authorList>
    </citation>
    <scope>NUCLEOTIDE SEQUENCE [LARGE SCALE GENOMIC DNA]</scope>
    <source>
        <strain evidence="3">S58</strain>
    </source>
</reference>
<dbReference type="RefSeq" id="WP_059079425.1">
    <property type="nucleotide sequence ID" value="NZ_BCMM01000006.1"/>
</dbReference>